<reference evidence="2" key="1">
    <citation type="submission" date="2023-03" db="EMBL/GenBank/DDBJ databases">
        <title>Massive genome expansion in bonnet fungi (Mycena s.s.) driven by repeated elements and novel gene families across ecological guilds.</title>
        <authorList>
            <consortium name="Lawrence Berkeley National Laboratory"/>
            <person name="Harder C.B."/>
            <person name="Miyauchi S."/>
            <person name="Viragh M."/>
            <person name="Kuo A."/>
            <person name="Thoen E."/>
            <person name="Andreopoulos B."/>
            <person name="Lu D."/>
            <person name="Skrede I."/>
            <person name="Drula E."/>
            <person name="Henrissat B."/>
            <person name="Morin E."/>
            <person name="Kohler A."/>
            <person name="Barry K."/>
            <person name="LaButti K."/>
            <person name="Morin E."/>
            <person name="Salamov A."/>
            <person name="Lipzen A."/>
            <person name="Mereny Z."/>
            <person name="Hegedus B."/>
            <person name="Baldrian P."/>
            <person name="Stursova M."/>
            <person name="Weitz H."/>
            <person name="Taylor A."/>
            <person name="Grigoriev I.V."/>
            <person name="Nagy L.G."/>
            <person name="Martin F."/>
            <person name="Kauserud H."/>
        </authorList>
    </citation>
    <scope>NUCLEOTIDE SEQUENCE</scope>
    <source>
        <strain evidence="2">CBHHK002</strain>
    </source>
</reference>
<feature type="compositionally biased region" description="Basic and acidic residues" evidence="1">
    <location>
        <begin position="388"/>
        <end position="402"/>
    </location>
</feature>
<proteinExistence type="predicted"/>
<evidence type="ECO:0000313" key="2">
    <source>
        <dbReference type="EMBL" id="KAJ7354024.1"/>
    </source>
</evidence>
<feature type="compositionally biased region" description="Basic residues" evidence="1">
    <location>
        <begin position="335"/>
        <end position="346"/>
    </location>
</feature>
<feature type="compositionally biased region" description="Acidic residues" evidence="1">
    <location>
        <begin position="350"/>
        <end position="375"/>
    </location>
</feature>
<feature type="compositionally biased region" description="Basic and acidic residues" evidence="1">
    <location>
        <begin position="119"/>
        <end position="130"/>
    </location>
</feature>
<feature type="compositionally biased region" description="Basic residues" evidence="1">
    <location>
        <begin position="262"/>
        <end position="274"/>
    </location>
</feature>
<dbReference type="AlphaFoldDB" id="A0AAD7ABW1"/>
<feature type="compositionally biased region" description="Basic residues" evidence="1">
    <location>
        <begin position="306"/>
        <end position="324"/>
    </location>
</feature>
<evidence type="ECO:0000256" key="1">
    <source>
        <dbReference type="SAM" id="MobiDB-lite"/>
    </source>
</evidence>
<evidence type="ECO:0008006" key="4">
    <source>
        <dbReference type="Google" id="ProtNLM"/>
    </source>
</evidence>
<sequence length="550" mass="59436">MTRFLARREPSGAVRCAGVREREAAGRSWAGVCACAAPSERMKGGWRRMERRRVVVGQRGKCDSRPGLRRPAPDTREEERGSGGVRRREGGTRARRGDTKEPPELEESSGVDPVVAGRGAEERGVEQERGGRRRDLRQGVFALRPFTERGLALVDSQRGDVCGYSGKWALSVSADVESPSRAHAHIGRGWYPLYACFAWLPARELSRLTPSAINAFISGSDSGSKNAAGGRKNGDLMEGYRKALDPDAWEAEHEANPPAAKGARKSKSKSKGRKKSEDDDEEDEEEAEGDELGEEDAEDDSEKPAGKKRKRASSPVPKAKKAPAKAKSAPTSKTKAGKGKKTKKSKAAVESEDDGDGDADEDGGDAEGEGEEDAEGGGRGRPSKKSKTGGEDVNAKMESDPEALKVREWRHKLQKTFLSSNKALPKEDEMPAVDTLFTTVESYEGMNIGYLTFSKIGKVMRHIHLLEPGKVPRDEEFKFRDRAKALVDRWHGILNSNSTGAPKENGHAKAAGEEGAEEAAESTAMDVSGAGEGEGEGDLTAMDMTMDETA</sequence>
<feature type="compositionally biased region" description="Low complexity" evidence="1">
    <location>
        <begin position="325"/>
        <end position="334"/>
    </location>
</feature>
<feature type="region of interest" description="Disordered" evidence="1">
    <location>
        <begin position="495"/>
        <end position="550"/>
    </location>
</feature>
<protein>
    <recommendedName>
        <fullName evidence="4">TFIIS N-terminal domain-containing protein</fullName>
    </recommendedName>
</protein>
<organism evidence="2 3">
    <name type="scientific">Mycena albidolilacea</name>
    <dbReference type="NCBI Taxonomy" id="1033008"/>
    <lineage>
        <taxon>Eukaryota</taxon>
        <taxon>Fungi</taxon>
        <taxon>Dikarya</taxon>
        <taxon>Basidiomycota</taxon>
        <taxon>Agaricomycotina</taxon>
        <taxon>Agaricomycetes</taxon>
        <taxon>Agaricomycetidae</taxon>
        <taxon>Agaricales</taxon>
        <taxon>Marasmiineae</taxon>
        <taxon>Mycenaceae</taxon>
        <taxon>Mycena</taxon>
    </lineage>
</organism>
<feature type="region of interest" description="Disordered" evidence="1">
    <location>
        <begin position="217"/>
        <end position="238"/>
    </location>
</feature>
<gene>
    <name evidence="2" type="ORF">DFH08DRAFT_933742</name>
</gene>
<feature type="compositionally biased region" description="Acidic residues" evidence="1">
    <location>
        <begin position="278"/>
        <end position="301"/>
    </location>
</feature>
<feature type="region of interest" description="Disordered" evidence="1">
    <location>
        <begin position="250"/>
        <end position="402"/>
    </location>
</feature>
<name>A0AAD7ABW1_9AGAR</name>
<keyword evidence="3" id="KW-1185">Reference proteome</keyword>
<accession>A0AAD7ABW1</accession>
<dbReference type="Proteomes" id="UP001218218">
    <property type="component" value="Unassembled WGS sequence"/>
</dbReference>
<feature type="compositionally biased region" description="Basic and acidic residues" evidence="1">
    <location>
        <begin position="60"/>
        <end position="103"/>
    </location>
</feature>
<evidence type="ECO:0000313" key="3">
    <source>
        <dbReference type="Proteomes" id="UP001218218"/>
    </source>
</evidence>
<comment type="caution">
    <text evidence="2">The sequence shown here is derived from an EMBL/GenBank/DDBJ whole genome shotgun (WGS) entry which is preliminary data.</text>
</comment>
<feature type="region of interest" description="Disordered" evidence="1">
    <location>
        <begin position="56"/>
        <end position="132"/>
    </location>
</feature>
<dbReference type="EMBL" id="JARIHO010000010">
    <property type="protein sequence ID" value="KAJ7354024.1"/>
    <property type="molecule type" value="Genomic_DNA"/>
</dbReference>